<evidence type="ECO:0000313" key="4">
    <source>
        <dbReference type="EMBL" id="PIL28688.1"/>
    </source>
</evidence>
<proteinExistence type="predicted"/>
<keyword evidence="5" id="KW-1185">Reference proteome</keyword>
<evidence type="ECO:0000313" key="5">
    <source>
        <dbReference type="Proteomes" id="UP000230002"/>
    </source>
</evidence>
<name>A0A2G8S551_9APHY</name>
<feature type="region of interest" description="Disordered" evidence="1">
    <location>
        <begin position="686"/>
        <end position="716"/>
    </location>
</feature>
<feature type="compositionally biased region" description="Basic and acidic residues" evidence="1">
    <location>
        <begin position="695"/>
        <end position="716"/>
    </location>
</feature>
<dbReference type="STRING" id="1077348.A0A2G8S551"/>
<gene>
    <name evidence="4" type="ORF">GSI_08732</name>
</gene>
<protein>
    <submittedName>
        <fullName evidence="4">Uncharacterized protein</fullName>
    </submittedName>
</protein>
<reference evidence="4 5" key="1">
    <citation type="journal article" date="2015" name="Sci. Rep.">
        <title>Chromosome-level genome map provides insights into diverse defense mechanisms in the medicinal fungus Ganoderma sinense.</title>
        <authorList>
            <person name="Zhu Y."/>
            <person name="Xu J."/>
            <person name="Sun C."/>
            <person name="Zhou S."/>
            <person name="Xu H."/>
            <person name="Nelson D.R."/>
            <person name="Qian J."/>
            <person name="Song J."/>
            <person name="Luo H."/>
            <person name="Xiang L."/>
            <person name="Li Y."/>
            <person name="Xu Z."/>
            <person name="Ji A."/>
            <person name="Wang L."/>
            <person name="Lu S."/>
            <person name="Hayward A."/>
            <person name="Sun W."/>
            <person name="Li X."/>
            <person name="Schwartz D.C."/>
            <person name="Wang Y."/>
            <person name="Chen S."/>
        </authorList>
    </citation>
    <scope>NUCLEOTIDE SEQUENCE [LARGE SCALE GENOMIC DNA]</scope>
    <source>
        <strain evidence="4 5">ZZ0214-1</strain>
    </source>
</reference>
<dbReference type="OrthoDB" id="10409783at2759"/>
<dbReference type="AlphaFoldDB" id="A0A2G8S551"/>
<sequence>MRVLDTHTGQFVDIDPRTPGIKYAILSHTWDRTGEQPYGEVMRIQQRYDAEHQVLPSFPPNSQIVHPSISESNHLGASLPKHSQSGTDPSHIYATWWTWPEIVQEIARTETFHGAPSPGHRSLGPYPIWGHPELSPKIREACRVAREQGYDYLWVDSCCIDKTSSSELSESINSMYQWYSRADVCYAFLPDVPANEDHKAKDSRFRRSRWFTRGWTLQELIAPVDVVFLAEDWTAIGSKESLAEPITEITNIDYNALLHIEPLDQFSVAQRLSWAARRETTRVEDQAYSLLGIFDINMPTLYGEGEGAFRRLQEEIMRRTPDQSLFAWTPFGLPDPSSQLHHPEYAHSQKDQRRFAFSGSRTTSVSLLASSIKDFSNCAGIESLSHDEVLRRLRLPAHLSLPATDYDFTPYGIRVQLPVIHFSSSEYFPLECVKQRFDDIPLSQWYLVILGCGHRDFPEHLLGRVCYTQSSGSAIELLYWGFMWVNWIPSTFDLLPIPPATILRLDPSHISSKTLYIPQPQRNGRPSDPHLGTPHEIIKLVWPKKNQDALSARGYAVALRGPDDVRPTTYSVTLTHDTHTIAIEYRHTLQEHPKGQMLNIKAHAEMLGAGLPVPPQGDLGAGAHQGDDRGTTVSWTDGMPWRNDARVRNIELNTPGIAPLTLRLGLKFATRNHYLLHIELQTANIPPLSDPDIAPVEHDRESDGQSAEHIHPASSS</sequence>
<evidence type="ECO:0000256" key="1">
    <source>
        <dbReference type="SAM" id="MobiDB-lite"/>
    </source>
</evidence>
<dbReference type="PANTHER" id="PTHR10622:SF10">
    <property type="entry name" value="HET DOMAIN-CONTAINING PROTEIN"/>
    <property type="match status" value="1"/>
</dbReference>
<dbReference type="InterPro" id="IPR010730">
    <property type="entry name" value="HET"/>
</dbReference>
<dbReference type="PANTHER" id="PTHR10622">
    <property type="entry name" value="HET DOMAIN-CONTAINING PROTEIN"/>
    <property type="match status" value="1"/>
</dbReference>
<dbReference type="Pfam" id="PF06985">
    <property type="entry name" value="HET"/>
    <property type="match status" value="1"/>
</dbReference>
<comment type="caution">
    <text evidence="4">The sequence shown here is derived from an EMBL/GenBank/DDBJ whole genome shotgun (WGS) entry which is preliminary data.</text>
</comment>
<organism evidence="4 5">
    <name type="scientific">Ganoderma sinense ZZ0214-1</name>
    <dbReference type="NCBI Taxonomy" id="1077348"/>
    <lineage>
        <taxon>Eukaryota</taxon>
        <taxon>Fungi</taxon>
        <taxon>Dikarya</taxon>
        <taxon>Basidiomycota</taxon>
        <taxon>Agaricomycotina</taxon>
        <taxon>Agaricomycetes</taxon>
        <taxon>Polyporales</taxon>
        <taxon>Polyporaceae</taxon>
        <taxon>Ganoderma</taxon>
    </lineage>
</organism>
<dbReference type="EMBL" id="AYKW01000023">
    <property type="protein sequence ID" value="PIL28688.1"/>
    <property type="molecule type" value="Genomic_DNA"/>
</dbReference>
<evidence type="ECO:0000259" key="2">
    <source>
        <dbReference type="Pfam" id="PF06985"/>
    </source>
</evidence>
<evidence type="ECO:0000259" key="3">
    <source>
        <dbReference type="Pfam" id="PF26640"/>
    </source>
</evidence>
<dbReference type="Proteomes" id="UP000230002">
    <property type="component" value="Unassembled WGS sequence"/>
</dbReference>
<dbReference type="Pfam" id="PF26640">
    <property type="entry name" value="DUF8212"/>
    <property type="match status" value="1"/>
</dbReference>
<dbReference type="InterPro" id="IPR058525">
    <property type="entry name" value="DUF8212"/>
</dbReference>
<feature type="domain" description="Heterokaryon incompatibility" evidence="2">
    <location>
        <begin position="134"/>
        <end position="189"/>
    </location>
</feature>
<feature type="domain" description="DUF8212" evidence="3">
    <location>
        <begin position="308"/>
        <end position="521"/>
    </location>
</feature>
<accession>A0A2G8S551</accession>